<dbReference type="SUPFAM" id="SSF52743">
    <property type="entry name" value="Subtilisin-like"/>
    <property type="match status" value="1"/>
</dbReference>
<dbReference type="InterPro" id="IPR015500">
    <property type="entry name" value="Peptidase_S8_subtilisin-rel"/>
</dbReference>
<dbReference type="NCBIfam" id="TIGR04183">
    <property type="entry name" value="Por_Secre_tail"/>
    <property type="match status" value="1"/>
</dbReference>
<dbReference type="AlphaFoldDB" id="A0A538U7U9"/>
<dbReference type="PANTHER" id="PTHR43806:SF11">
    <property type="entry name" value="CEREVISIN-RELATED"/>
    <property type="match status" value="1"/>
</dbReference>
<dbReference type="InterPro" id="IPR000209">
    <property type="entry name" value="Peptidase_S8/S53_dom"/>
</dbReference>
<evidence type="ECO:0000256" key="1">
    <source>
        <dbReference type="ARBA" id="ARBA00011073"/>
    </source>
</evidence>
<comment type="similarity">
    <text evidence="1 5">Belongs to the peptidase S8 family.</text>
</comment>
<reference evidence="8 9" key="1">
    <citation type="journal article" date="2019" name="Nat. Microbiol.">
        <title>Mediterranean grassland soil C-N compound turnover is dependent on rainfall and depth, and is mediated by genomically divergent microorganisms.</title>
        <authorList>
            <person name="Diamond S."/>
            <person name="Andeer P.F."/>
            <person name="Li Z."/>
            <person name="Crits-Christoph A."/>
            <person name="Burstein D."/>
            <person name="Anantharaman K."/>
            <person name="Lane K.R."/>
            <person name="Thomas B.C."/>
            <person name="Pan C."/>
            <person name="Northen T.R."/>
            <person name="Banfield J.F."/>
        </authorList>
    </citation>
    <scope>NUCLEOTIDE SEQUENCE [LARGE SCALE GENOMIC DNA]</scope>
    <source>
        <strain evidence="8">WS_10</strain>
    </source>
</reference>
<dbReference type="EMBL" id="VBPA01000088">
    <property type="protein sequence ID" value="TMQ71940.1"/>
    <property type="molecule type" value="Genomic_DNA"/>
</dbReference>
<feature type="domain" description="Peptidase S8/S53" evidence="6">
    <location>
        <begin position="152"/>
        <end position="435"/>
    </location>
</feature>
<evidence type="ECO:0000259" key="7">
    <source>
        <dbReference type="Pfam" id="PF13860"/>
    </source>
</evidence>
<dbReference type="InterPro" id="IPR050131">
    <property type="entry name" value="Peptidase_S8_subtilisin-like"/>
</dbReference>
<dbReference type="GO" id="GO:0006508">
    <property type="term" value="P:proteolysis"/>
    <property type="evidence" value="ECO:0007669"/>
    <property type="project" value="UniProtKB-KW"/>
</dbReference>
<dbReference type="InterPro" id="IPR023828">
    <property type="entry name" value="Peptidase_S8_Ser-AS"/>
</dbReference>
<name>A0A538U7U9_UNCEI</name>
<evidence type="ECO:0000313" key="9">
    <source>
        <dbReference type="Proteomes" id="UP000319836"/>
    </source>
</evidence>
<dbReference type="Gene3D" id="3.40.50.200">
    <property type="entry name" value="Peptidase S8/S53 domain"/>
    <property type="match status" value="1"/>
</dbReference>
<gene>
    <name evidence="8" type="ORF">E6K80_04155</name>
</gene>
<evidence type="ECO:0000256" key="4">
    <source>
        <dbReference type="ARBA" id="ARBA00022825"/>
    </source>
</evidence>
<dbReference type="InterPro" id="IPR022398">
    <property type="entry name" value="Peptidase_S8_His-AS"/>
</dbReference>
<evidence type="ECO:0000256" key="2">
    <source>
        <dbReference type="ARBA" id="ARBA00022670"/>
    </source>
</evidence>
<dbReference type="Proteomes" id="UP000319836">
    <property type="component" value="Unassembled WGS sequence"/>
</dbReference>
<evidence type="ECO:0000313" key="8">
    <source>
        <dbReference type="EMBL" id="TMQ71940.1"/>
    </source>
</evidence>
<dbReference type="PROSITE" id="PS00138">
    <property type="entry name" value="SUBTILASE_SER"/>
    <property type="match status" value="1"/>
</dbReference>
<dbReference type="PANTHER" id="PTHR43806">
    <property type="entry name" value="PEPTIDASE S8"/>
    <property type="match status" value="1"/>
</dbReference>
<dbReference type="PROSITE" id="PS00137">
    <property type="entry name" value="SUBTILASE_HIS"/>
    <property type="match status" value="1"/>
</dbReference>
<organism evidence="8 9">
    <name type="scientific">Eiseniibacteriota bacterium</name>
    <dbReference type="NCBI Taxonomy" id="2212470"/>
    <lineage>
        <taxon>Bacteria</taxon>
        <taxon>Candidatus Eiseniibacteriota</taxon>
    </lineage>
</organism>
<dbReference type="InterPro" id="IPR025965">
    <property type="entry name" value="FlgD/Vpr_Ig-like"/>
</dbReference>
<feature type="domain" description="FlgD/Vpr Ig-like" evidence="7">
    <location>
        <begin position="484"/>
        <end position="544"/>
    </location>
</feature>
<dbReference type="Pfam" id="PF13860">
    <property type="entry name" value="FlgD_ig"/>
    <property type="match status" value="1"/>
</dbReference>
<accession>A0A538U7U9</accession>
<feature type="active site" description="Charge relay system" evidence="5">
    <location>
        <position position="159"/>
    </location>
</feature>
<protein>
    <submittedName>
        <fullName evidence="8">T9SS type A sorting domain-containing protein</fullName>
    </submittedName>
</protein>
<evidence type="ECO:0000259" key="6">
    <source>
        <dbReference type="Pfam" id="PF00082"/>
    </source>
</evidence>
<dbReference type="Pfam" id="PF00082">
    <property type="entry name" value="Peptidase_S8"/>
    <property type="match status" value="1"/>
</dbReference>
<keyword evidence="3 5" id="KW-0378">Hydrolase</keyword>
<dbReference type="PRINTS" id="PR00723">
    <property type="entry name" value="SUBTILISIN"/>
</dbReference>
<dbReference type="InterPro" id="IPR026444">
    <property type="entry name" value="Secre_tail"/>
</dbReference>
<evidence type="ECO:0000256" key="5">
    <source>
        <dbReference type="PROSITE-ProRule" id="PRU01240"/>
    </source>
</evidence>
<keyword evidence="4 5" id="KW-0720">Serine protease</keyword>
<comment type="caution">
    <text evidence="8">The sequence shown here is derived from an EMBL/GenBank/DDBJ whole genome shotgun (WGS) entry which is preliminary data.</text>
</comment>
<dbReference type="Gene3D" id="2.60.40.4070">
    <property type="match status" value="1"/>
</dbReference>
<feature type="active site" description="Charge relay system" evidence="5">
    <location>
        <position position="402"/>
    </location>
</feature>
<dbReference type="GO" id="GO:0004252">
    <property type="term" value="F:serine-type endopeptidase activity"/>
    <property type="evidence" value="ECO:0007669"/>
    <property type="project" value="UniProtKB-UniRule"/>
</dbReference>
<proteinExistence type="inferred from homology"/>
<evidence type="ECO:0000256" key="3">
    <source>
        <dbReference type="ARBA" id="ARBA00022801"/>
    </source>
</evidence>
<dbReference type="PROSITE" id="PS51892">
    <property type="entry name" value="SUBTILASE"/>
    <property type="match status" value="1"/>
</dbReference>
<dbReference type="InterPro" id="IPR036852">
    <property type="entry name" value="Peptidase_S8/S53_dom_sf"/>
</dbReference>
<keyword evidence="2 5" id="KW-0645">Protease</keyword>
<feature type="active site" description="Charge relay system" evidence="5">
    <location>
        <position position="225"/>
    </location>
</feature>
<sequence>MTAAHVAEAAPERRLLGHSRPVRYEPGELLVLGPDLARFDLRADGRLEAREPSVREAFGRFGLSRYRDIGTGQGGSHVIALHSDDPGFDPRAAALELQRAGLCRAAAPNLRLDLYATVPNDPYLPLEWQVQSTSHTDVQLTSAWDVGKGDTSTVIAIMDNGLDVSHPDLADQVWINRGEIPGNGIDDDGNGYVDDVKGWDFGDHDADPSSEPMIDAASGIDIGFHGTFVAGIAAAATNNGLGIAGAGWNCRFMALKVGDATGDITLAAVTEAFQYLIRKHPAVLNMSFGTSDSTARDYFQDLVNQANAANVVCVAAAGNEGTSAMNWPAACNGVIAVGATDETNARASFSNYGPWVDVAAPGASVWSSICQNYELDFLSFFYFYLLYDYDGENPYMYGDGTSFSSPLVAGVCGLVRSKMPSLTPAQVAAHLVATGDVVAYDQPIGPRVNAYRALTQLVALGVGPETVPALRMEDAWPNPFASATTVAFSMPDAAPVRLAIYDPSGRRVRLLVNAMLPSGRHAIRWDGLDASGHASSSGVYFATLESGAFRGSRKLVLAR</sequence>